<comment type="caution">
    <text evidence="1">The sequence shown here is derived from an EMBL/GenBank/DDBJ whole genome shotgun (WGS) entry which is preliminary data.</text>
</comment>
<reference evidence="1 2" key="1">
    <citation type="journal article" date="2022" name="Genome Biol. Evol.">
        <title>The Spruce Budworm Genome: Reconstructing the Evolutionary History of Antifreeze Proteins.</title>
        <authorList>
            <person name="Beliveau C."/>
            <person name="Gagne P."/>
            <person name="Picq S."/>
            <person name="Vernygora O."/>
            <person name="Keeling C.I."/>
            <person name="Pinkney K."/>
            <person name="Doucet D."/>
            <person name="Wen F."/>
            <person name="Johnston J.S."/>
            <person name="Maaroufi H."/>
            <person name="Boyle B."/>
            <person name="Laroche J."/>
            <person name="Dewar K."/>
            <person name="Juretic N."/>
            <person name="Blackburn G."/>
            <person name="Nisole A."/>
            <person name="Brunet B."/>
            <person name="Brandao M."/>
            <person name="Lumley L."/>
            <person name="Duan J."/>
            <person name="Quan G."/>
            <person name="Lucarotti C.J."/>
            <person name="Roe A.D."/>
            <person name="Sperling F.A.H."/>
            <person name="Levesque R.C."/>
            <person name="Cusson M."/>
        </authorList>
    </citation>
    <scope>NUCLEOTIDE SEQUENCE [LARGE SCALE GENOMIC DNA]</scope>
    <source>
        <strain evidence="1">Glfc:IPQL:Cfum</strain>
    </source>
</reference>
<evidence type="ECO:0000313" key="1">
    <source>
        <dbReference type="EMBL" id="KAI8422218.1"/>
    </source>
</evidence>
<gene>
    <name evidence="1" type="ORF">MSG28_006117</name>
</gene>
<keyword evidence="2" id="KW-1185">Reference proteome</keyword>
<protein>
    <submittedName>
        <fullName evidence="1">Uncharacterized protein</fullName>
    </submittedName>
</protein>
<dbReference type="EMBL" id="CM046110">
    <property type="protein sequence ID" value="KAI8422218.1"/>
    <property type="molecule type" value="Genomic_DNA"/>
</dbReference>
<dbReference type="Proteomes" id="UP001064048">
    <property type="component" value="Chromosome 10"/>
</dbReference>
<sequence length="100" mass="11112">MTVNKYLNNKNLIIGTRKCGGSPEPPPPPPRNNADNNCSSSFNESKDSNEISEAECDQPRNYPVRAHTAKDGHSEEMRKLIDRSVTPALLTRTPIHLLNT</sequence>
<organism evidence="1 2">
    <name type="scientific">Choristoneura fumiferana</name>
    <name type="common">Spruce budworm moth</name>
    <name type="synonym">Archips fumiferana</name>
    <dbReference type="NCBI Taxonomy" id="7141"/>
    <lineage>
        <taxon>Eukaryota</taxon>
        <taxon>Metazoa</taxon>
        <taxon>Ecdysozoa</taxon>
        <taxon>Arthropoda</taxon>
        <taxon>Hexapoda</taxon>
        <taxon>Insecta</taxon>
        <taxon>Pterygota</taxon>
        <taxon>Neoptera</taxon>
        <taxon>Endopterygota</taxon>
        <taxon>Lepidoptera</taxon>
        <taxon>Glossata</taxon>
        <taxon>Ditrysia</taxon>
        <taxon>Tortricoidea</taxon>
        <taxon>Tortricidae</taxon>
        <taxon>Tortricinae</taxon>
        <taxon>Choristoneura</taxon>
    </lineage>
</organism>
<evidence type="ECO:0000313" key="2">
    <source>
        <dbReference type="Proteomes" id="UP001064048"/>
    </source>
</evidence>
<accession>A0ACC0JDQ6</accession>
<name>A0ACC0JDQ6_CHOFU</name>
<proteinExistence type="predicted"/>